<protein>
    <submittedName>
        <fullName evidence="3">Uncharacterized protein</fullName>
    </submittedName>
</protein>
<dbReference type="GO" id="GO:0050043">
    <property type="term" value="F:lactate racemase activity"/>
    <property type="evidence" value="ECO:0007669"/>
    <property type="project" value="InterPro"/>
</dbReference>
<gene>
    <name evidence="3" type="ORF">XD73_0232</name>
</gene>
<dbReference type="PATRIC" id="fig|167964.4.peg.1031"/>
<feature type="domain" description="LarA-like N-terminal" evidence="1">
    <location>
        <begin position="16"/>
        <end position="211"/>
    </location>
</feature>
<sequence length="420" mass="47827">MPDINKKLRNAIDIPYGSGSIQLDLSRFQENFDIFYPPHLEEKPLAEKDIERFLEKQVVNFKADATISIAINDNTRPARNDLLLKTLLYYLESKNIQRDRIVIWIAMGTHTPLDPARYKDIIPSEIVESYRIYAHNCDLQNNLLYLGETSHGTPVYINKMFFESDIKITIGTIEPHHFMGFSGGAKTAGIGLAGRETIEKNHTLLLQPHTETAEYSRNPMRMDLEEIGDMLKIDTCFNAIMDHHKNVIRLFWGKPRDVMVAGIEWSKKLCQISVPDLYDVVIASAGGFPKDINFYQAQKAITNACMICKKGGSIILLAECREGPGNQRFYEFMQGKRDFSEVIEKFRDIPFAIGPHKAYLLARQGLQYDLFLKSSMDDNMVRTMLMTPLPSLQEMVGNETMPNKKIALLPYAALTVPNLL</sequence>
<dbReference type="AlphaFoldDB" id="A0A101FYU2"/>
<dbReference type="PANTHER" id="PTHR33171">
    <property type="entry name" value="LAR_N DOMAIN-CONTAINING PROTEIN"/>
    <property type="match status" value="1"/>
</dbReference>
<evidence type="ECO:0000313" key="4">
    <source>
        <dbReference type="Proteomes" id="UP000064249"/>
    </source>
</evidence>
<dbReference type="PANTHER" id="PTHR33171:SF17">
    <property type="entry name" value="LARA-LIKE N-TERMINAL DOMAIN-CONTAINING PROTEIN"/>
    <property type="match status" value="1"/>
</dbReference>
<dbReference type="InterPro" id="IPR047926">
    <property type="entry name" value="Ni_dep_LarA"/>
</dbReference>
<comment type="caution">
    <text evidence="3">The sequence shown here is derived from an EMBL/GenBank/DDBJ whole genome shotgun (WGS) entry which is preliminary data.</text>
</comment>
<dbReference type="InterPro" id="IPR043166">
    <property type="entry name" value="LarA-like_C"/>
</dbReference>
<reference evidence="3 4" key="1">
    <citation type="journal article" date="2015" name="MBio">
        <title>Genome-Resolved Metagenomic Analysis Reveals Roles for Candidate Phyla and Other Microbial Community Members in Biogeochemical Transformations in Oil Reservoirs.</title>
        <authorList>
            <person name="Hu P."/>
            <person name="Tom L."/>
            <person name="Singh A."/>
            <person name="Thomas B.C."/>
            <person name="Baker B.J."/>
            <person name="Piceno Y.M."/>
            <person name="Andersen G.L."/>
            <person name="Banfield J.F."/>
        </authorList>
    </citation>
    <scope>NUCLEOTIDE SEQUENCE [LARGE SCALE GENOMIC DNA]</scope>
    <source>
        <strain evidence="3">46_16</strain>
    </source>
</reference>
<proteinExistence type="predicted"/>
<name>A0A101FYU2_9CHLR</name>
<accession>A0A101FYU2</accession>
<dbReference type="Pfam" id="PF09861">
    <property type="entry name" value="Lar_N"/>
    <property type="match status" value="1"/>
</dbReference>
<dbReference type="Pfam" id="PF21113">
    <property type="entry name" value="LarA_C"/>
    <property type="match status" value="1"/>
</dbReference>
<organism evidence="3 4">
    <name type="scientific">Anaerolinea thermophila</name>
    <dbReference type="NCBI Taxonomy" id="167964"/>
    <lineage>
        <taxon>Bacteria</taxon>
        <taxon>Bacillati</taxon>
        <taxon>Chloroflexota</taxon>
        <taxon>Anaerolineae</taxon>
        <taxon>Anaerolineales</taxon>
        <taxon>Anaerolineaceae</taxon>
        <taxon>Anaerolinea</taxon>
    </lineage>
</organism>
<dbReference type="InterPro" id="IPR048520">
    <property type="entry name" value="LarA_C"/>
</dbReference>
<evidence type="ECO:0000259" key="1">
    <source>
        <dbReference type="Pfam" id="PF09861"/>
    </source>
</evidence>
<evidence type="ECO:0000313" key="3">
    <source>
        <dbReference type="EMBL" id="KUK46911.1"/>
    </source>
</evidence>
<feature type="domain" description="Lactate racemase C-terminal" evidence="2">
    <location>
        <begin position="279"/>
        <end position="396"/>
    </location>
</feature>
<dbReference type="NCBIfam" id="NF033504">
    <property type="entry name" value="Ni_dep_LarA"/>
    <property type="match status" value="1"/>
</dbReference>
<dbReference type="InterPro" id="IPR048068">
    <property type="entry name" value="LarA-like"/>
</dbReference>
<dbReference type="Proteomes" id="UP000064249">
    <property type="component" value="Unassembled WGS sequence"/>
</dbReference>
<dbReference type="InterPro" id="IPR018657">
    <property type="entry name" value="LarA-like_N"/>
</dbReference>
<evidence type="ECO:0000259" key="2">
    <source>
        <dbReference type="Pfam" id="PF21113"/>
    </source>
</evidence>
<dbReference type="Gene3D" id="3.40.50.11440">
    <property type="match status" value="1"/>
</dbReference>
<dbReference type="EMBL" id="LGFU01000004">
    <property type="protein sequence ID" value="KUK46911.1"/>
    <property type="molecule type" value="Genomic_DNA"/>
</dbReference>
<dbReference type="Gene3D" id="3.90.226.30">
    <property type="match status" value="1"/>
</dbReference>